<dbReference type="InterPro" id="IPR014043">
    <property type="entry name" value="Acyl_transferase_dom"/>
</dbReference>
<name>A0ABN8HTH8_9NEOP</name>
<feature type="non-terminal residue" evidence="2">
    <location>
        <position position="1"/>
    </location>
</feature>
<reference evidence="2" key="1">
    <citation type="submission" date="2022-03" db="EMBL/GenBank/DDBJ databases">
        <authorList>
            <person name="Martin H S."/>
        </authorList>
    </citation>
    <scope>NUCLEOTIDE SEQUENCE</scope>
</reference>
<gene>
    <name evidence="2" type="ORF">IPOD504_LOCUS2937</name>
</gene>
<evidence type="ECO:0000259" key="1">
    <source>
        <dbReference type="Pfam" id="PF00698"/>
    </source>
</evidence>
<accession>A0ABN8HTH8</accession>
<feature type="domain" description="Malonyl-CoA:ACP transacylase (MAT)" evidence="1">
    <location>
        <begin position="1"/>
        <end position="81"/>
    </location>
</feature>
<dbReference type="InterPro" id="IPR016035">
    <property type="entry name" value="Acyl_Trfase/lysoPLipase"/>
</dbReference>
<dbReference type="InterPro" id="IPR001227">
    <property type="entry name" value="Ac_transferase_dom_sf"/>
</dbReference>
<dbReference type="EMBL" id="OW152825">
    <property type="protein sequence ID" value="CAH2041141.1"/>
    <property type="molecule type" value="Genomic_DNA"/>
</dbReference>
<dbReference type="SUPFAM" id="SSF52151">
    <property type="entry name" value="FabD/lysophospholipase-like"/>
    <property type="match status" value="1"/>
</dbReference>
<evidence type="ECO:0000313" key="2">
    <source>
        <dbReference type="EMBL" id="CAH2041141.1"/>
    </source>
</evidence>
<dbReference type="Gene3D" id="3.40.366.10">
    <property type="entry name" value="Malonyl-Coenzyme A Acyl Carrier Protein, domain 2"/>
    <property type="match status" value="1"/>
</dbReference>
<proteinExistence type="predicted"/>
<organism evidence="2 3">
    <name type="scientific">Iphiclides podalirius</name>
    <name type="common">scarce swallowtail</name>
    <dbReference type="NCBI Taxonomy" id="110791"/>
    <lineage>
        <taxon>Eukaryota</taxon>
        <taxon>Metazoa</taxon>
        <taxon>Ecdysozoa</taxon>
        <taxon>Arthropoda</taxon>
        <taxon>Hexapoda</taxon>
        <taxon>Insecta</taxon>
        <taxon>Pterygota</taxon>
        <taxon>Neoptera</taxon>
        <taxon>Endopterygota</taxon>
        <taxon>Lepidoptera</taxon>
        <taxon>Glossata</taxon>
        <taxon>Ditrysia</taxon>
        <taxon>Papilionoidea</taxon>
        <taxon>Papilionidae</taxon>
        <taxon>Papilioninae</taxon>
        <taxon>Iphiclides</taxon>
    </lineage>
</organism>
<evidence type="ECO:0000313" key="3">
    <source>
        <dbReference type="Proteomes" id="UP000837857"/>
    </source>
</evidence>
<dbReference type="Pfam" id="PF00698">
    <property type="entry name" value="Acyl_transf_1"/>
    <property type="match status" value="1"/>
</dbReference>
<dbReference type="Proteomes" id="UP000837857">
    <property type="component" value="Chromosome 13"/>
</dbReference>
<sequence>MGSQWPGMGAELLRIPIFASAIKRCHTVLEPLGVDVYKILCKTNGNVFDNIFNSFIGITAVQIGLTDVMKAFGISSVYIVGKRTF</sequence>
<keyword evidence="3" id="KW-1185">Reference proteome</keyword>
<protein>
    <recommendedName>
        <fullName evidence="1">Malonyl-CoA:ACP transacylase (MAT) domain-containing protein</fullName>
    </recommendedName>
</protein>